<dbReference type="EMBL" id="VNKQ01000004">
    <property type="protein sequence ID" value="KAG0651437.1"/>
    <property type="molecule type" value="Genomic_DNA"/>
</dbReference>
<evidence type="ECO:0000313" key="5">
    <source>
        <dbReference type="Proteomes" id="UP000785200"/>
    </source>
</evidence>
<dbReference type="Pfam" id="PF24800">
    <property type="entry name" value="DUF7702"/>
    <property type="match status" value="1"/>
</dbReference>
<accession>A0A9P6VNS8</accession>
<proteinExistence type="predicted"/>
<reference evidence="4" key="1">
    <citation type="submission" date="2019-07" db="EMBL/GenBank/DDBJ databases">
        <title>Hyphodiscus hymeniophilus genome sequencing and assembly.</title>
        <authorList>
            <person name="Kramer G."/>
            <person name="Nodwell J."/>
        </authorList>
    </citation>
    <scope>NUCLEOTIDE SEQUENCE</scope>
    <source>
        <strain evidence="4">ATCC 34498</strain>
    </source>
</reference>
<feature type="region of interest" description="Disordered" evidence="1">
    <location>
        <begin position="343"/>
        <end position="410"/>
    </location>
</feature>
<dbReference type="Proteomes" id="UP000785200">
    <property type="component" value="Unassembled WGS sequence"/>
</dbReference>
<feature type="transmembrane region" description="Helical" evidence="2">
    <location>
        <begin position="114"/>
        <end position="134"/>
    </location>
</feature>
<feature type="compositionally biased region" description="Polar residues" evidence="1">
    <location>
        <begin position="391"/>
        <end position="410"/>
    </location>
</feature>
<gene>
    <name evidence="4" type="ORF">D0Z07_2076</name>
</gene>
<keyword evidence="2" id="KW-0472">Membrane</keyword>
<sequence>MLDSLRIPSFQGRGYHGHHHDLYWAFTVDPPVNDFTAQRIDIRFFRYPSLLSLVGLCLGITGGIIASKASDPFHVNILTKVAIIIFTAVYVVVITILVFLLLRISQVNKEERRLLIVTTICSPFIATRLVYALISDYANNQLFSAAYGNLTIYLCMAVIEELVVVILCAAIGFTVPVVPEEATMEGMSLNTREDSGKNPSEPALRQQVKPKRRGGPITWLYRTNMPYIEGAGNRRFARRRWYLLIKLLEIVLALTAMVLGLVLQNQGEAEWTDHQQGVLTIILVPIEVYFEYAEPKNGHDVWITMVTDVSLFLLCILFLINFSIQAHRIRIAKLKKKQEKLREKNTYGSNAEQSPPLRCEGPTPYSQGEHSTPHAPGHQLRSYSEEAFENQRPSQCQTNHPSSSSRSQESIAPPYAAANNYGQATKKSQCGVDGAEDIVLGLIRTSEPPVCYNGKHPLLMNPHRARNPSLLHSCQSAEDLEENS</sequence>
<comment type="caution">
    <text evidence="4">The sequence shown here is derived from an EMBL/GenBank/DDBJ whole genome shotgun (WGS) entry which is preliminary data.</text>
</comment>
<organism evidence="4 5">
    <name type="scientific">Hyphodiscus hymeniophilus</name>
    <dbReference type="NCBI Taxonomy" id="353542"/>
    <lineage>
        <taxon>Eukaryota</taxon>
        <taxon>Fungi</taxon>
        <taxon>Dikarya</taxon>
        <taxon>Ascomycota</taxon>
        <taxon>Pezizomycotina</taxon>
        <taxon>Leotiomycetes</taxon>
        <taxon>Helotiales</taxon>
        <taxon>Hyphodiscaceae</taxon>
        <taxon>Hyphodiscus</taxon>
    </lineage>
</organism>
<dbReference type="PANTHER" id="PTHR42109">
    <property type="entry name" value="UNPLACED GENOMIC SCAFFOLD UM_SCAF_CONTIG_1.265, WHOLE GENOME SHOTGUN SEQUENCE"/>
    <property type="match status" value="1"/>
</dbReference>
<dbReference type="OrthoDB" id="2560628at2759"/>
<dbReference type="AlphaFoldDB" id="A0A9P6VNS8"/>
<evidence type="ECO:0000259" key="3">
    <source>
        <dbReference type="Pfam" id="PF24800"/>
    </source>
</evidence>
<name>A0A9P6VNS8_9HELO</name>
<evidence type="ECO:0000256" key="1">
    <source>
        <dbReference type="SAM" id="MobiDB-lite"/>
    </source>
</evidence>
<feature type="transmembrane region" description="Helical" evidence="2">
    <location>
        <begin position="243"/>
        <end position="263"/>
    </location>
</feature>
<protein>
    <recommendedName>
        <fullName evidence="3">DUF7702 domain-containing protein</fullName>
    </recommendedName>
</protein>
<evidence type="ECO:0000256" key="2">
    <source>
        <dbReference type="SAM" id="Phobius"/>
    </source>
</evidence>
<dbReference type="PANTHER" id="PTHR42109:SF2">
    <property type="entry name" value="INTEGRAL MEMBRANE PROTEIN"/>
    <property type="match status" value="1"/>
</dbReference>
<feature type="region of interest" description="Disordered" evidence="1">
    <location>
        <begin position="189"/>
        <end position="211"/>
    </location>
</feature>
<dbReference type="InterPro" id="IPR056119">
    <property type="entry name" value="DUF7702"/>
</dbReference>
<keyword evidence="2" id="KW-0812">Transmembrane</keyword>
<keyword evidence="2" id="KW-1133">Transmembrane helix</keyword>
<feature type="transmembrane region" description="Helical" evidence="2">
    <location>
        <begin position="301"/>
        <end position="324"/>
    </location>
</feature>
<evidence type="ECO:0000313" key="4">
    <source>
        <dbReference type="EMBL" id="KAG0651437.1"/>
    </source>
</evidence>
<feature type="transmembrane region" description="Helical" evidence="2">
    <location>
        <begin position="150"/>
        <end position="178"/>
    </location>
</feature>
<feature type="transmembrane region" description="Helical" evidence="2">
    <location>
        <begin position="77"/>
        <end position="102"/>
    </location>
</feature>
<feature type="domain" description="DUF7702" evidence="3">
    <location>
        <begin position="36"/>
        <end position="175"/>
    </location>
</feature>
<feature type="transmembrane region" description="Helical" evidence="2">
    <location>
        <begin position="44"/>
        <end position="65"/>
    </location>
</feature>
<keyword evidence="5" id="KW-1185">Reference proteome</keyword>